<protein>
    <submittedName>
        <fullName evidence="5">LETM1-like protein</fullName>
    </submittedName>
</protein>
<feature type="transmembrane region" description="Helical" evidence="3">
    <location>
        <begin position="150"/>
        <end position="171"/>
    </location>
</feature>
<comment type="caution">
    <text evidence="5">The sequence shown here is derived from an EMBL/GenBank/DDBJ whole genome shotgun (WGS) entry which is preliminary data.</text>
</comment>
<proteinExistence type="predicted"/>
<dbReference type="Proteomes" id="UP000562929">
    <property type="component" value="Unassembled WGS sequence"/>
</dbReference>
<name>A0A8H4VF69_9HYPO</name>
<evidence type="ECO:0000259" key="4">
    <source>
        <dbReference type="PROSITE" id="PS51758"/>
    </source>
</evidence>
<keyword evidence="3" id="KW-0472">Membrane</keyword>
<dbReference type="EMBL" id="JAACLJ010000002">
    <property type="protein sequence ID" value="KAF4591897.1"/>
    <property type="molecule type" value="Genomic_DNA"/>
</dbReference>
<keyword evidence="1" id="KW-0496">Mitochondrion</keyword>
<evidence type="ECO:0000313" key="6">
    <source>
        <dbReference type="Proteomes" id="UP000562929"/>
    </source>
</evidence>
<organism evidence="5 6">
    <name type="scientific">Ophiocordyceps camponoti-floridani</name>
    <dbReference type="NCBI Taxonomy" id="2030778"/>
    <lineage>
        <taxon>Eukaryota</taxon>
        <taxon>Fungi</taxon>
        <taxon>Dikarya</taxon>
        <taxon>Ascomycota</taxon>
        <taxon>Pezizomycotina</taxon>
        <taxon>Sordariomycetes</taxon>
        <taxon>Hypocreomycetidae</taxon>
        <taxon>Hypocreales</taxon>
        <taxon>Ophiocordycipitaceae</taxon>
        <taxon>Ophiocordyceps</taxon>
    </lineage>
</organism>
<keyword evidence="3" id="KW-0812">Transmembrane</keyword>
<dbReference type="OrthoDB" id="73691at2759"/>
<keyword evidence="3" id="KW-1133">Transmembrane helix</keyword>
<dbReference type="Pfam" id="PF07766">
    <property type="entry name" value="LETM1_RBD"/>
    <property type="match status" value="1"/>
</dbReference>
<feature type="region of interest" description="Disordered" evidence="2">
    <location>
        <begin position="46"/>
        <end position="66"/>
    </location>
</feature>
<dbReference type="PROSITE" id="PS51758">
    <property type="entry name" value="LETM1_RBD"/>
    <property type="match status" value="1"/>
</dbReference>
<keyword evidence="6" id="KW-1185">Reference proteome</keyword>
<sequence>MAMSHRLAWRRCALLGDQGSVRGCAYPALSRPAPLGVIQLSRQLGQSKTIKPGKANPPESTLPPPLEVASRDECESKMHYLIQLGKGYVRFYKNGIKAIWTNRKLLRKKLDRMPGSERPSILFPPWDVPATFTRADWVLLWRVRHDLMRLPIFGLMLLIIGEFTALVVIYVDRVVPYTCRIPKQARNAVERSENRRRDAFRQLQVRYRNGALSPDMTPAVARRHILRSLDIAGNMWDRLGFIPPGMWQVKGQSRMKFLEGDDQCLVDEGDSLELSAVELSTACRERGIDTLGKKDSELKALLSQWLRLTRADNPAERRRRMAVLMLTRPEEWPQKRDFTVPDWEL</sequence>
<dbReference type="GO" id="GO:0043022">
    <property type="term" value="F:ribosome binding"/>
    <property type="evidence" value="ECO:0007669"/>
    <property type="project" value="InterPro"/>
</dbReference>
<evidence type="ECO:0000256" key="1">
    <source>
        <dbReference type="PROSITE-ProRule" id="PRU01094"/>
    </source>
</evidence>
<dbReference type="InterPro" id="IPR033122">
    <property type="entry name" value="LETM1-like_RBD"/>
</dbReference>
<evidence type="ECO:0000256" key="2">
    <source>
        <dbReference type="SAM" id="MobiDB-lite"/>
    </source>
</evidence>
<evidence type="ECO:0000313" key="5">
    <source>
        <dbReference type="EMBL" id="KAF4591897.1"/>
    </source>
</evidence>
<evidence type="ECO:0000256" key="3">
    <source>
        <dbReference type="SAM" id="Phobius"/>
    </source>
</evidence>
<dbReference type="AlphaFoldDB" id="A0A8H4VF69"/>
<reference evidence="5 6" key="1">
    <citation type="journal article" date="2020" name="G3 (Bethesda)">
        <title>Genetic Underpinnings of Host Manipulation by Ophiocordyceps as Revealed by Comparative Transcriptomics.</title>
        <authorList>
            <person name="Will I."/>
            <person name="Das B."/>
            <person name="Trinh T."/>
            <person name="Brachmann A."/>
            <person name="Ohm R.A."/>
            <person name="de Bekker C."/>
        </authorList>
    </citation>
    <scope>NUCLEOTIDE SEQUENCE [LARGE SCALE GENOMIC DNA]</scope>
    <source>
        <strain evidence="5 6">EC05</strain>
    </source>
</reference>
<gene>
    <name evidence="5" type="ORF">GQ602_002196</name>
</gene>
<feature type="domain" description="Letm1 RBD" evidence="4">
    <location>
        <begin position="146"/>
        <end position="345"/>
    </location>
</feature>
<accession>A0A8H4VF69</accession>